<dbReference type="EC" id="4.2.99.18" evidence="1"/>
<reference evidence="1" key="1">
    <citation type="submission" date="2022-07" db="EMBL/GenBank/DDBJ databases">
        <title>Phylogenomic reconstructions and comparative analyses of Kickxellomycotina fungi.</title>
        <authorList>
            <person name="Reynolds N.K."/>
            <person name="Stajich J.E."/>
            <person name="Barry K."/>
            <person name="Grigoriev I.V."/>
            <person name="Crous P."/>
            <person name="Smith M.E."/>
        </authorList>
    </citation>
    <scope>NUCLEOTIDE SEQUENCE</scope>
    <source>
        <strain evidence="1">Benny 63K</strain>
    </source>
</reference>
<feature type="non-terminal residue" evidence="1">
    <location>
        <position position="202"/>
    </location>
</feature>
<proteinExistence type="predicted"/>
<accession>A0ACC1HYE2</accession>
<dbReference type="Proteomes" id="UP001150581">
    <property type="component" value="Unassembled WGS sequence"/>
</dbReference>
<keyword evidence="1" id="KW-0456">Lyase</keyword>
<dbReference type="EMBL" id="JANBPG010004031">
    <property type="protein sequence ID" value="KAJ1877998.1"/>
    <property type="molecule type" value="Genomic_DNA"/>
</dbReference>
<name>A0ACC1HYE2_9FUNG</name>
<sequence length="202" mass="21809">MPISPVTPTSAFSFVSVQSPISLKSPAHPTFVESGGRLRRAGTLNGLNSSSAKTPSEYVAVSRRNRHIHSSYNSLVLSQSTTPTVVSSSSSLGSSNRPTSTDSLAAGNSSTSNNRNSRNNIKRSPKKPPADDDELRGPPPRDDWDIVFDRIKEYRATHEAPVDTVGCEALGAEEKDPKLQRFRTLISLMLSAQTKDEITAEA</sequence>
<gene>
    <name evidence="1" type="primary">NTH1_3</name>
    <name evidence="1" type="ORF">LPJ66_011980</name>
</gene>
<evidence type="ECO:0000313" key="1">
    <source>
        <dbReference type="EMBL" id="KAJ1877998.1"/>
    </source>
</evidence>
<organism evidence="1 2">
    <name type="scientific">Kickxella alabastrina</name>
    <dbReference type="NCBI Taxonomy" id="61397"/>
    <lineage>
        <taxon>Eukaryota</taxon>
        <taxon>Fungi</taxon>
        <taxon>Fungi incertae sedis</taxon>
        <taxon>Zoopagomycota</taxon>
        <taxon>Kickxellomycotina</taxon>
        <taxon>Kickxellomycetes</taxon>
        <taxon>Kickxellales</taxon>
        <taxon>Kickxellaceae</taxon>
        <taxon>Kickxella</taxon>
    </lineage>
</organism>
<keyword evidence="2" id="KW-1185">Reference proteome</keyword>
<protein>
    <submittedName>
        <fullName evidence="1">Alpha,alpha-trehalase nth1</fullName>
        <ecNumber evidence="1">4.2.99.18</ecNumber>
    </submittedName>
</protein>
<evidence type="ECO:0000313" key="2">
    <source>
        <dbReference type="Proteomes" id="UP001150581"/>
    </source>
</evidence>
<comment type="caution">
    <text evidence="1">The sequence shown here is derived from an EMBL/GenBank/DDBJ whole genome shotgun (WGS) entry which is preliminary data.</text>
</comment>